<dbReference type="RefSeq" id="WP_191806112.1">
    <property type="nucleotide sequence ID" value="NZ_JACSQF010000036.1"/>
</dbReference>
<gene>
    <name evidence="1" type="ORF">H9641_19745</name>
</gene>
<keyword evidence="2" id="KW-1185">Reference proteome</keyword>
<name>A0ABR8U4G2_9CELL</name>
<proteinExistence type="predicted"/>
<sequence>MVGMHRQRTFVRVVAVLVLLVAFFPEALGDVVAAGVVAWLVGKTRVGAVVRRWSTRPESGGVVELRSRRARVLAATVKVDVLLGYFALEVLKEVAVDVASGAITAWLLGG</sequence>
<dbReference type="EMBL" id="JACSQF010000036">
    <property type="protein sequence ID" value="MBD7982931.1"/>
    <property type="molecule type" value="Genomic_DNA"/>
</dbReference>
<accession>A0ABR8U4G2</accession>
<evidence type="ECO:0000313" key="1">
    <source>
        <dbReference type="EMBL" id="MBD7982931.1"/>
    </source>
</evidence>
<reference evidence="1 2" key="1">
    <citation type="submission" date="2020-08" db="EMBL/GenBank/DDBJ databases">
        <title>A Genomic Blueprint of the Chicken Gut Microbiome.</title>
        <authorList>
            <person name="Gilroy R."/>
            <person name="Ravi A."/>
            <person name="Getino M."/>
            <person name="Pursley I."/>
            <person name="Horton D.L."/>
            <person name="Alikhan N.-F."/>
            <person name="Baker D."/>
            <person name="Gharbi K."/>
            <person name="Hall N."/>
            <person name="Watson M."/>
            <person name="Adriaenssens E.M."/>
            <person name="Foster-Nyarko E."/>
            <person name="Jarju S."/>
            <person name="Secka A."/>
            <person name="Antonio M."/>
            <person name="Oren A."/>
            <person name="Chaudhuri R."/>
            <person name="La Ragione R.M."/>
            <person name="Hildebrand F."/>
            <person name="Pallen M.J."/>
        </authorList>
    </citation>
    <scope>NUCLEOTIDE SEQUENCE [LARGE SCALE GENOMIC DNA]</scope>
    <source>
        <strain evidence="1 2">Sa2CUA9</strain>
    </source>
</reference>
<dbReference type="Proteomes" id="UP000655570">
    <property type="component" value="Unassembled WGS sequence"/>
</dbReference>
<protein>
    <submittedName>
        <fullName evidence="1">Uncharacterized protein</fullName>
    </submittedName>
</protein>
<evidence type="ECO:0000313" key="2">
    <source>
        <dbReference type="Proteomes" id="UP000655570"/>
    </source>
</evidence>
<comment type="caution">
    <text evidence="1">The sequence shown here is derived from an EMBL/GenBank/DDBJ whole genome shotgun (WGS) entry which is preliminary data.</text>
</comment>
<organism evidence="1 2">
    <name type="scientific">Oerskovia merdavium</name>
    <dbReference type="NCBI Taxonomy" id="2762227"/>
    <lineage>
        <taxon>Bacteria</taxon>
        <taxon>Bacillati</taxon>
        <taxon>Actinomycetota</taxon>
        <taxon>Actinomycetes</taxon>
        <taxon>Micrococcales</taxon>
        <taxon>Cellulomonadaceae</taxon>
        <taxon>Oerskovia</taxon>
    </lineage>
</organism>